<dbReference type="Pfam" id="PF01083">
    <property type="entry name" value="Cutinase"/>
    <property type="match status" value="1"/>
</dbReference>
<accession>A0A194USG6</accession>
<dbReference type="PANTHER" id="PTHR33630">
    <property type="entry name" value="CUTINASE RV1984C-RELATED-RELATED"/>
    <property type="match status" value="1"/>
</dbReference>
<keyword evidence="3" id="KW-0732">Signal</keyword>
<dbReference type="Proteomes" id="UP000078576">
    <property type="component" value="Unassembled WGS sequence"/>
</dbReference>
<feature type="signal peptide" evidence="3">
    <location>
        <begin position="1"/>
        <end position="21"/>
    </location>
</feature>
<feature type="chain" id="PRO_5008265805" evidence="3">
    <location>
        <begin position="22"/>
        <end position="250"/>
    </location>
</feature>
<reference evidence="5" key="1">
    <citation type="submission" date="2014-12" db="EMBL/GenBank/DDBJ databases">
        <title>Genome Sequence of Valsa Canker Pathogens Uncovers a Specific Adaption of Colonization on Woody Bark.</title>
        <authorList>
            <person name="Yin Z."/>
            <person name="Liu H."/>
            <person name="Gao X."/>
            <person name="Li Z."/>
            <person name="Song N."/>
            <person name="Ke X."/>
            <person name="Dai Q."/>
            <person name="Wu Y."/>
            <person name="Sun Y."/>
            <person name="Xu J.-R."/>
            <person name="Kang Z.K."/>
            <person name="Wang L."/>
            <person name="Huang L."/>
        </authorList>
    </citation>
    <scope>NUCLEOTIDE SEQUENCE [LARGE SCALE GENOMIC DNA]</scope>
    <source>
        <strain evidence="5">SXYL134</strain>
    </source>
</reference>
<dbReference type="GO" id="GO:0052689">
    <property type="term" value="F:carboxylic ester hydrolase activity"/>
    <property type="evidence" value="ECO:0007669"/>
    <property type="project" value="UniProtKB-ARBA"/>
</dbReference>
<dbReference type="EMBL" id="KN714674">
    <property type="protein sequence ID" value="KUI54579.1"/>
    <property type="molecule type" value="Genomic_DNA"/>
</dbReference>
<keyword evidence="2" id="KW-1015">Disulfide bond</keyword>
<proteinExistence type="predicted"/>
<evidence type="ECO:0000256" key="1">
    <source>
        <dbReference type="ARBA" id="ARBA00022801"/>
    </source>
</evidence>
<dbReference type="InterPro" id="IPR000675">
    <property type="entry name" value="Cutinase/axe"/>
</dbReference>
<keyword evidence="5" id="KW-1185">Reference proteome</keyword>
<evidence type="ECO:0000256" key="3">
    <source>
        <dbReference type="SAM" id="SignalP"/>
    </source>
</evidence>
<evidence type="ECO:0000313" key="4">
    <source>
        <dbReference type="EMBL" id="KUI54579.1"/>
    </source>
</evidence>
<dbReference type="SMART" id="SM01110">
    <property type="entry name" value="Cutinase"/>
    <property type="match status" value="1"/>
</dbReference>
<keyword evidence="1" id="KW-0378">Hydrolase</keyword>
<dbReference type="Gene3D" id="3.40.50.1820">
    <property type="entry name" value="alpha/beta hydrolase"/>
    <property type="match status" value="1"/>
</dbReference>
<evidence type="ECO:0000313" key="5">
    <source>
        <dbReference type="Proteomes" id="UP000078576"/>
    </source>
</evidence>
<dbReference type="AlphaFoldDB" id="A0A194USG6"/>
<dbReference type="PANTHER" id="PTHR33630:SF9">
    <property type="entry name" value="CUTINASE 4"/>
    <property type="match status" value="1"/>
</dbReference>
<gene>
    <name evidence="4" type="ORF">VP1G_01948</name>
</gene>
<evidence type="ECO:0000256" key="2">
    <source>
        <dbReference type="ARBA" id="ARBA00023157"/>
    </source>
</evidence>
<organism evidence="4 5">
    <name type="scientific">Cytospora mali</name>
    <name type="common">Apple Valsa canker fungus</name>
    <name type="synonym">Valsa mali</name>
    <dbReference type="NCBI Taxonomy" id="578113"/>
    <lineage>
        <taxon>Eukaryota</taxon>
        <taxon>Fungi</taxon>
        <taxon>Dikarya</taxon>
        <taxon>Ascomycota</taxon>
        <taxon>Pezizomycotina</taxon>
        <taxon>Sordariomycetes</taxon>
        <taxon>Sordariomycetidae</taxon>
        <taxon>Diaporthales</taxon>
        <taxon>Cytosporaceae</taxon>
        <taxon>Cytospora</taxon>
    </lineage>
</organism>
<name>A0A194USG6_CYTMA</name>
<dbReference type="OrthoDB" id="2586582at2759"/>
<sequence length="250" mass="26507">MKTLTTTLTLLLLLPLGTVQATLRREACDTITCAPPSAAHILVSRASTEPQGTGVLGLIAEGIAAACPGSNIVANPYPALLSPYVESETEGLNNLTQMALSYSSCCPPATSGRMVFLGYSQGAQVTADFLCGRSEFGFPETDGYAAVVADDVAAVVLMGDPSFVKDLPWDRGDASNESYFPRLNNEGCLPVADKMISYCDAGDYFCDDGTSADALSIHEEYVWKYGVEVVANDEIVAHTDLDNCHGNETK</sequence>
<dbReference type="InterPro" id="IPR029058">
    <property type="entry name" value="AB_hydrolase_fold"/>
</dbReference>
<dbReference type="SUPFAM" id="SSF53474">
    <property type="entry name" value="alpha/beta-Hydrolases"/>
    <property type="match status" value="1"/>
</dbReference>
<dbReference type="STRING" id="694573.A0A194USG6"/>
<protein>
    <submittedName>
        <fullName evidence="4">Acetylxylan esterase 2</fullName>
    </submittedName>
</protein>